<feature type="compositionally biased region" description="Gly residues" evidence="4">
    <location>
        <begin position="22"/>
        <end position="35"/>
    </location>
</feature>
<comment type="caution">
    <text evidence="5">The sequence shown here is derived from an EMBL/GenBank/DDBJ whole genome shotgun (WGS) entry which is preliminary data.</text>
</comment>
<reference evidence="5" key="1">
    <citation type="journal article" date="2014" name="Front. Microbiol.">
        <title>High frequency of phylogenetically diverse reductive dehalogenase-homologous genes in deep subseafloor sedimentary metagenomes.</title>
        <authorList>
            <person name="Kawai M."/>
            <person name="Futagami T."/>
            <person name="Toyoda A."/>
            <person name="Takaki Y."/>
            <person name="Nishi S."/>
            <person name="Hori S."/>
            <person name="Arai W."/>
            <person name="Tsubouchi T."/>
            <person name="Morono Y."/>
            <person name="Uchiyama I."/>
            <person name="Ito T."/>
            <person name="Fujiyama A."/>
            <person name="Inagaki F."/>
            <person name="Takami H."/>
        </authorList>
    </citation>
    <scope>NUCLEOTIDE SEQUENCE</scope>
    <source>
        <strain evidence="5">Expedition CK06-06</strain>
    </source>
</reference>
<evidence type="ECO:0000256" key="2">
    <source>
        <dbReference type="ARBA" id="ARBA00022980"/>
    </source>
</evidence>
<evidence type="ECO:0000256" key="4">
    <source>
        <dbReference type="SAM" id="MobiDB-lite"/>
    </source>
</evidence>
<dbReference type="InterPro" id="IPR005749">
    <property type="entry name" value="Ribosomal_uL15_bac-type"/>
</dbReference>
<keyword evidence="2" id="KW-0689">Ribosomal protein</keyword>
<dbReference type="EMBL" id="BARV01009309">
    <property type="protein sequence ID" value="GAI14800.1"/>
    <property type="molecule type" value="Genomic_DNA"/>
</dbReference>
<dbReference type="InterPro" id="IPR036227">
    <property type="entry name" value="Ribosomal_uL15/eL18_sf"/>
</dbReference>
<dbReference type="SUPFAM" id="SSF52080">
    <property type="entry name" value="Ribosomal proteins L15p and L18e"/>
    <property type="match status" value="1"/>
</dbReference>
<proteinExistence type="inferred from homology"/>
<protein>
    <submittedName>
        <fullName evidence="5">Uncharacterized protein</fullName>
    </submittedName>
</protein>
<dbReference type="PANTHER" id="PTHR12934:SF11">
    <property type="entry name" value="LARGE RIBOSOMAL SUBUNIT PROTEIN UL15M"/>
    <property type="match status" value="1"/>
</dbReference>
<dbReference type="NCBIfam" id="TIGR01071">
    <property type="entry name" value="rplO_bact"/>
    <property type="match status" value="1"/>
</dbReference>
<evidence type="ECO:0000256" key="3">
    <source>
        <dbReference type="ARBA" id="ARBA00023274"/>
    </source>
</evidence>
<organism evidence="5">
    <name type="scientific">marine sediment metagenome</name>
    <dbReference type="NCBI Taxonomy" id="412755"/>
    <lineage>
        <taxon>unclassified sequences</taxon>
        <taxon>metagenomes</taxon>
        <taxon>ecological metagenomes</taxon>
    </lineage>
</organism>
<dbReference type="GO" id="GO:0006412">
    <property type="term" value="P:translation"/>
    <property type="evidence" value="ECO:0007669"/>
    <property type="project" value="InterPro"/>
</dbReference>
<dbReference type="GO" id="GO:0003735">
    <property type="term" value="F:structural constituent of ribosome"/>
    <property type="evidence" value="ECO:0007669"/>
    <property type="project" value="InterPro"/>
</dbReference>
<keyword evidence="3" id="KW-0687">Ribonucleoprotein</keyword>
<dbReference type="GO" id="GO:0022625">
    <property type="term" value="C:cytosolic large ribosomal subunit"/>
    <property type="evidence" value="ECO:0007669"/>
    <property type="project" value="TreeGrafter"/>
</dbReference>
<dbReference type="AlphaFoldDB" id="X1MJA9"/>
<dbReference type="PANTHER" id="PTHR12934">
    <property type="entry name" value="50S RIBOSOMAL PROTEIN L15"/>
    <property type="match status" value="1"/>
</dbReference>
<comment type="similarity">
    <text evidence="1">Belongs to the universal ribosomal protein uL15 family.</text>
</comment>
<name>X1MJA9_9ZZZZ</name>
<gene>
    <name evidence="5" type="ORF">S06H3_18407</name>
</gene>
<feature type="region of interest" description="Disordered" evidence="4">
    <location>
        <begin position="1"/>
        <end position="47"/>
    </location>
</feature>
<evidence type="ECO:0000313" key="5">
    <source>
        <dbReference type="EMBL" id="GAI14800.1"/>
    </source>
</evidence>
<accession>X1MJA9</accession>
<sequence>MKQNELKPPLGAKQNRKRIGRGDGSGHGTYSGRGCKGQKARSGGGVRLGFEGGQLPLIKRLPQKRGFTNIFKTEYNIVNVGKLAIFSPGTEVTAFIS</sequence>
<evidence type="ECO:0000256" key="1">
    <source>
        <dbReference type="ARBA" id="ARBA00007320"/>
    </source>
</evidence>